<evidence type="ECO:0000313" key="16">
    <source>
        <dbReference type="EMBL" id="KAL3833927.1"/>
    </source>
</evidence>
<name>A0ABD3TAD7_9LAMI</name>
<dbReference type="PANTHER" id="PTHR13453">
    <property type="entry name" value="KAT8 REGULATORY NSL COMPLEX SUBUNIT 2"/>
    <property type="match status" value="1"/>
</dbReference>
<evidence type="ECO:0000256" key="8">
    <source>
        <dbReference type="ARBA" id="ARBA00023128"/>
    </source>
</evidence>
<evidence type="ECO:0000256" key="14">
    <source>
        <dbReference type="SAM" id="MobiDB-lite"/>
    </source>
</evidence>
<keyword evidence="17" id="KW-1185">Reference proteome</keyword>
<dbReference type="Pfam" id="PF13891">
    <property type="entry name" value="zf-C3HC3H_KANSL2"/>
    <property type="match status" value="1"/>
</dbReference>
<evidence type="ECO:0000256" key="10">
    <source>
        <dbReference type="ARBA" id="ARBA00032947"/>
    </source>
</evidence>
<keyword evidence="4" id="KW-1017">Isopeptide bond</keyword>
<dbReference type="InterPro" id="IPR025927">
    <property type="entry name" value="Znf_KANL2-like"/>
</dbReference>
<dbReference type="GO" id="GO:0005739">
    <property type="term" value="C:mitochondrion"/>
    <property type="evidence" value="ECO:0007669"/>
    <property type="project" value="UniProtKB-SubCell"/>
</dbReference>
<evidence type="ECO:0000256" key="13">
    <source>
        <dbReference type="ARBA" id="ARBA00093543"/>
    </source>
</evidence>
<evidence type="ECO:0000256" key="2">
    <source>
        <dbReference type="ARBA" id="ARBA00004173"/>
    </source>
</evidence>
<keyword evidence="7" id="KW-0156">Chromatin regulator</keyword>
<evidence type="ECO:0000256" key="5">
    <source>
        <dbReference type="ARBA" id="ARBA00022553"/>
    </source>
</evidence>
<evidence type="ECO:0000256" key="6">
    <source>
        <dbReference type="ARBA" id="ARBA00022843"/>
    </source>
</evidence>
<dbReference type="GO" id="GO:0005634">
    <property type="term" value="C:nucleus"/>
    <property type="evidence" value="ECO:0007669"/>
    <property type="project" value="UniProtKB-SubCell"/>
</dbReference>
<evidence type="ECO:0000256" key="11">
    <source>
        <dbReference type="ARBA" id="ARBA00033378"/>
    </source>
</evidence>
<evidence type="ECO:0000256" key="9">
    <source>
        <dbReference type="ARBA" id="ARBA00023242"/>
    </source>
</evidence>
<feature type="compositionally biased region" description="Polar residues" evidence="14">
    <location>
        <begin position="1"/>
        <end position="24"/>
    </location>
</feature>
<sequence>MSPANPNDGTGAGSSSQNRHSTFPLSFKSDMLDPSSSTSRPIRIDGFESKSEFLTRTELLDRRARRVRQLARIYRDHYWALMEELKSKYREYCWEYGKSPFVDDEENGKFNSNCGDCTAVNGENISINGNLRVNGGNNSNINFKSNRGNFVNKCSLHGCKAKAMALTKFCHMHILSDPNQKLYKACSFTIKCSTTGPILCRKPILRSADPSYCAFHLQKAEKEKEAALRKVSLNVSSINKLALLFFFIVVEYLCQNQNKRKAPQKAKLGSSS</sequence>
<comment type="subunit">
    <text evidence="13">Component of the NSL complex at least composed of KAT8/MOF, KANSL1, KANSL2, KANSL3, MCRS1, PHF20, OGT1/OGT, WDR5 and HCFC1.</text>
</comment>
<dbReference type="Proteomes" id="UP001634393">
    <property type="component" value="Unassembled WGS sequence"/>
</dbReference>
<keyword evidence="6" id="KW-0832">Ubl conjugation</keyword>
<gene>
    <name evidence="16" type="ORF">ACJIZ3_008663</name>
</gene>
<dbReference type="InterPro" id="IPR026316">
    <property type="entry name" value="NSL2"/>
</dbReference>
<accession>A0ABD3TAD7</accession>
<evidence type="ECO:0000313" key="17">
    <source>
        <dbReference type="Proteomes" id="UP001634393"/>
    </source>
</evidence>
<comment type="function">
    <text evidence="12">Non-catalytic component of the NSL histone acetyltransferase complex, a multiprotein complex that mediates histone H4 acetylation at 'Lys-5'- and 'Lys-8' (H4K5ac and H4K8ac) at transcription start sites and promotes transcription initiation. Required for NSL complex stability and for transcription of intraciliary transport genes in both ciliated and non-ciliated cells by regulating histone H4 acetylation at 'Lys-5'- and 'Lys-12' (H4K5ac and H4K12ac). This is necessary for cilium assembly in ciliated cells and for organization of the microtubule cytoskeleton in non-ciliated cells. Required within the NSL complex to maintain nuclear architecture stability by promoting KAT8-mediated acetylation of lamin LMNA.</text>
</comment>
<comment type="caution">
    <text evidence="16">The sequence shown here is derived from an EMBL/GenBank/DDBJ whole genome shotgun (WGS) entry which is preliminary data.</text>
</comment>
<evidence type="ECO:0000256" key="3">
    <source>
        <dbReference type="ARBA" id="ARBA00015508"/>
    </source>
</evidence>
<protein>
    <recommendedName>
        <fullName evidence="3">KAT8 regulatory NSL complex subunit 2</fullName>
    </recommendedName>
    <alternativeName>
        <fullName evidence="11">NSL complex protein NSL2</fullName>
    </alternativeName>
    <alternativeName>
        <fullName evidence="10">Non-specific lethal 2 homolog</fullName>
    </alternativeName>
</protein>
<feature type="region of interest" description="Disordered" evidence="14">
    <location>
        <begin position="1"/>
        <end position="43"/>
    </location>
</feature>
<dbReference type="GO" id="GO:0006325">
    <property type="term" value="P:chromatin organization"/>
    <property type="evidence" value="ECO:0007669"/>
    <property type="project" value="UniProtKB-KW"/>
</dbReference>
<evidence type="ECO:0000256" key="7">
    <source>
        <dbReference type="ARBA" id="ARBA00022853"/>
    </source>
</evidence>
<keyword evidence="5" id="KW-0597">Phosphoprotein</keyword>
<keyword evidence="8" id="KW-0496">Mitochondrion</keyword>
<proteinExistence type="predicted"/>
<organism evidence="16 17">
    <name type="scientific">Penstemon smallii</name>
    <dbReference type="NCBI Taxonomy" id="265156"/>
    <lineage>
        <taxon>Eukaryota</taxon>
        <taxon>Viridiplantae</taxon>
        <taxon>Streptophyta</taxon>
        <taxon>Embryophyta</taxon>
        <taxon>Tracheophyta</taxon>
        <taxon>Spermatophyta</taxon>
        <taxon>Magnoliopsida</taxon>
        <taxon>eudicotyledons</taxon>
        <taxon>Gunneridae</taxon>
        <taxon>Pentapetalae</taxon>
        <taxon>asterids</taxon>
        <taxon>lamiids</taxon>
        <taxon>Lamiales</taxon>
        <taxon>Plantaginaceae</taxon>
        <taxon>Cheloneae</taxon>
        <taxon>Penstemon</taxon>
    </lineage>
</organism>
<reference evidence="16 17" key="1">
    <citation type="submission" date="2024-12" db="EMBL/GenBank/DDBJ databases">
        <title>The unique morphological basis and parallel evolutionary history of personate flowers in Penstemon.</title>
        <authorList>
            <person name="Depatie T.H."/>
            <person name="Wessinger C.A."/>
        </authorList>
    </citation>
    <scope>NUCLEOTIDE SEQUENCE [LARGE SCALE GENOMIC DNA]</scope>
    <source>
        <strain evidence="16">WTNN_2</strain>
        <tissue evidence="16">Leaf</tissue>
    </source>
</reference>
<evidence type="ECO:0000256" key="12">
    <source>
        <dbReference type="ARBA" id="ARBA00093359"/>
    </source>
</evidence>
<feature type="domain" description="KANL2-like probable zinc-finger" evidence="15">
    <location>
        <begin position="154"/>
        <end position="216"/>
    </location>
</feature>
<evidence type="ECO:0000256" key="4">
    <source>
        <dbReference type="ARBA" id="ARBA00022499"/>
    </source>
</evidence>
<dbReference type="AlphaFoldDB" id="A0ABD3TAD7"/>
<keyword evidence="9" id="KW-0539">Nucleus</keyword>
<comment type="subcellular location">
    <subcellularLocation>
        <location evidence="2">Mitochondrion</location>
    </subcellularLocation>
    <subcellularLocation>
        <location evidence="1">Nucleus</location>
    </subcellularLocation>
</comment>
<dbReference type="EMBL" id="JBJXBP010000004">
    <property type="protein sequence ID" value="KAL3833927.1"/>
    <property type="molecule type" value="Genomic_DNA"/>
</dbReference>
<evidence type="ECO:0000259" key="15">
    <source>
        <dbReference type="Pfam" id="PF13891"/>
    </source>
</evidence>
<evidence type="ECO:0000256" key="1">
    <source>
        <dbReference type="ARBA" id="ARBA00004123"/>
    </source>
</evidence>
<dbReference type="PANTHER" id="PTHR13453:SF1">
    <property type="entry name" value="KAT8 REGULATORY NSL COMPLEX SUBUNIT 2"/>
    <property type="match status" value="1"/>
</dbReference>